<dbReference type="CDD" id="cd18773">
    <property type="entry name" value="PDC1_HK_sensor"/>
    <property type="match status" value="1"/>
</dbReference>
<evidence type="ECO:0000259" key="6">
    <source>
        <dbReference type="PROSITE" id="PS50887"/>
    </source>
</evidence>
<dbReference type="InterPro" id="IPR054327">
    <property type="entry name" value="His-kinase-like_sensor"/>
</dbReference>
<dbReference type="InterPro" id="IPR000700">
    <property type="entry name" value="PAS-assoc_C"/>
</dbReference>
<dbReference type="InterPro" id="IPR050469">
    <property type="entry name" value="Diguanylate_Cyclase"/>
</dbReference>
<dbReference type="PANTHER" id="PTHR45138:SF9">
    <property type="entry name" value="DIGUANYLATE CYCLASE DGCM-RELATED"/>
    <property type="match status" value="1"/>
</dbReference>
<dbReference type="SUPFAM" id="SSF55785">
    <property type="entry name" value="PYP-like sensor domain (PAS domain)"/>
    <property type="match status" value="1"/>
</dbReference>
<dbReference type="InterPro" id="IPR001610">
    <property type="entry name" value="PAC"/>
</dbReference>
<accession>A0A317N060</accession>
<comment type="catalytic activity">
    <reaction evidence="3">
        <text>2 GTP = 3',3'-c-di-GMP + 2 diphosphate</text>
        <dbReference type="Rhea" id="RHEA:24898"/>
        <dbReference type="ChEBI" id="CHEBI:33019"/>
        <dbReference type="ChEBI" id="CHEBI:37565"/>
        <dbReference type="ChEBI" id="CHEBI:58805"/>
        <dbReference type="EC" id="2.7.7.65"/>
    </reaction>
</comment>
<reference evidence="7 8" key="1">
    <citation type="submission" date="2018-05" db="EMBL/GenBank/DDBJ databases">
        <title>Genomic Encyclopedia of Type Strains, Phase IV (KMG-IV): sequencing the most valuable type-strain genomes for metagenomic binning, comparative biology and taxonomic classification.</title>
        <authorList>
            <person name="Goeker M."/>
        </authorList>
    </citation>
    <scope>NUCLEOTIDE SEQUENCE [LARGE SCALE GENOMIC DNA]</scope>
    <source>
        <strain evidence="7 8">DSM 23606</strain>
    </source>
</reference>
<feature type="domain" description="PAC" evidence="5">
    <location>
        <begin position="391"/>
        <end position="443"/>
    </location>
</feature>
<dbReference type="CDD" id="cd01949">
    <property type="entry name" value="GGDEF"/>
    <property type="match status" value="1"/>
</dbReference>
<dbReference type="PANTHER" id="PTHR45138">
    <property type="entry name" value="REGULATORY COMPONENTS OF SENSORY TRANSDUCTION SYSTEM"/>
    <property type="match status" value="1"/>
</dbReference>
<keyword evidence="4" id="KW-1133">Transmembrane helix</keyword>
<dbReference type="PROSITE" id="PS50887">
    <property type="entry name" value="GGDEF"/>
    <property type="match status" value="1"/>
</dbReference>
<keyword evidence="4" id="KW-0472">Membrane</keyword>
<dbReference type="EC" id="2.7.7.65" evidence="2"/>
<dbReference type="EMBL" id="QGTJ01000001">
    <property type="protein sequence ID" value="PWV65836.1"/>
    <property type="molecule type" value="Genomic_DNA"/>
</dbReference>
<dbReference type="Gene3D" id="3.30.450.20">
    <property type="entry name" value="PAS domain"/>
    <property type="match status" value="3"/>
</dbReference>
<dbReference type="RefSeq" id="WP_170123443.1">
    <property type="nucleotide sequence ID" value="NZ_QGTJ01000001.1"/>
</dbReference>
<dbReference type="GO" id="GO:0052621">
    <property type="term" value="F:diguanylate cyclase activity"/>
    <property type="evidence" value="ECO:0007669"/>
    <property type="project" value="UniProtKB-EC"/>
</dbReference>
<dbReference type="SMART" id="SM00086">
    <property type="entry name" value="PAC"/>
    <property type="match status" value="1"/>
</dbReference>
<dbReference type="PROSITE" id="PS50113">
    <property type="entry name" value="PAC"/>
    <property type="match status" value="1"/>
</dbReference>
<dbReference type="CDD" id="cd12915">
    <property type="entry name" value="PDC2_DGC_like"/>
    <property type="match status" value="1"/>
</dbReference>
<dbReference type="SUPFAM" id="SSF55073">
    <property type="entry name" value="Nucleotide cyclase"/>
    <property type="match status" value="1"/>
</dbReference>
<dbReference type="InterPro" id="IPR043128">
    <property type="entry name" value="Rev_trsase/Diguanyl_cyclase"/>
</dbReference>
<comment type="caution">
    <text evidence="7">The sequence shown here is derived from an EMBL/GenBank/DDBJ whole genome shotgun (WGS) entry which is preliminary data.</text>
</comment>
<sequence>MEEAPPFALDEAAASTSLALLTLGLLFSLLLWSGLGVYLYQQRDAELTRVEEQLKRAGHAASSELEGQFSRLRALLAISEAALHTENAGVHALLGTLLHDRALAAKPLLLKRDGWAFAPDEPGIAQYFVGDRTCFRRQLDPARRGFCVGAPMIGPLSGEWEIPLVQPLAAAVGEFVALGVSLPQSPLLAQQDSLRPQPGGSISVLRDDGVLLTRAPPRPELIGRSLAGTQLYRERITRAPYGVAQSPGFVDGCTRCLHAFATVEGLPLIVVASINVDTALMSWRELALVLGLAALLVTLPVLVATLRYWRWYRRGGSQTERSAWLALQTQSIAEFGCWALYANTRVSPAAQRLPVALQQAILLGRIDDEDDEELGRLLLELRAAHRAETDFDGEYRLKDAGDNIRWLQVSARAQFDRHGRYVAQIGVAHDVTVAKQTELELRRLALHDNLTGVLNRRSLIEHAGAEMARAFRYARPLALIRLDLDHFKFINDRFGHGAGDRCLHAVAVACAACLRDQDRLGRIGGGEFAVVLPETGAAAAEAVAERMRREVRVLRPRADDGMHIELQLSAGVTERNADEASVEALFARAGRQLYRAKHTGRDRVCSS</sequence>
<keyword evidence="8" id="KW-1185">Reference proteome</keyword>
<dbReference type="Gene3D" id="3.30.70.270">
    <property type="match status" value="1"/>
</dbReference>
<dbReference type="NCBIfam" id="TIGR00254">
    <property type="entry name" value="GGDEF"/>
    <property type="match status" value="1"/>
</dbReference>
<dbReference type="SMART" id="SM00267">
    <property type="entry name" value="GGDEF"/>
    <property type="match status" value="1"/>
</dbReference>
<evidence type="ECO:0000256" key="1">
    <source>
        <dbReference type="ARBA" id="ARBA00001946"/>
    </source>
</evidence>
<dbReference type="InterPro" id="IPR029787">
    <property type="entry name" value="Nucleotide_cyclase"/>
</dbReference>
<gene>
    <name evidence="7" type="ORF">C7443_101321</name>
</gene>
<keyword evidence="4" id="KW-0812">Transmembrane</keyword>
<feature type="domain" description="GGDEF" evidence="6">
    <location>
        <begin position="475"/>
        <end position="607"/>
    </location>
</feature>
<feature type="transmembrane region" description="Helical" evidence="4">
    <location>
        <begin position="286"/>
        <end position="309"/>
    </location>
</feature>
<feature type="transmembrane region" description="Helical" evidence="4">
    <location>
        <begin position="20"/>
        <end position="40"/>
    </location>
</feature>
<name>A0A317N060_9GAMM</name>
<evidence type="ECO:0000256" key="3">
    <source>
        <dbReference type="ARBA" id="ARBA00034247"/>
    </source>
</evidence>
<evidence type="ECO:0000256" key="4">
    <source>
        <dbReference type="SAM" id="Phobius"/>
    </source>
</evidence>
<dbReference type="AlphaFoldDB" id="A0A317N060"/>
<evidence type="ECO:0000259" key="5">
    <source>
        <dbReference type="PROSITE" id="PS50113"/>
    </source>
</evidence>
<protein>
    <recommendedName>
        <fullName evidence="2">diguanylate cyclase</fullName>
        <ecNumber evidence="2">2.7.7.65</ecNumber>
    </recommendedName>
</protein>
<organism evidence="7 8">
    <name type="scientific">Plasticicumulans acidivorans</name>
    <dbReference type="NCBI Taxonomy" id="886464"/>
    <lineage>
        <taxon>Bacteria</taxon>
        <taxon>Pseudomonadati</taxon>
        <taxon>Pseudomonadota</taxon>
        <taxon>Gammaproteobacteria</taxon>
        <taxon>Candidatus Competibacteraceae</taxon>
        <taxon>Plasticicumulans</taxon>
    </lineage>
</organism>
<dbReference type="Proteomes" id="UP000246569">
    <property type="component" value="Unassembled WGS sequence"/>
</dbReference>
<dbReference type="Pfam" id="PF00990">
    <property type="entry name" value="GGDEF"/>
    <property type="match status" value="1"/>
</dbReference>
<proteinExistence type="predicted"/>
<dbReference type="FunFam" id="3.30.70.270:FF:000001">
    <property type="entry name" value="Diguanylate cyclase domain protein"/>
    <property type="match status" value="1"/>
</dbReference>
<dbReference type="InterPro" id="IPR000160">
    <property type="entry name" value="GGDEF_dom"/>
</dbReference>
<evidence type="ECO:0000313" key="8">
    <source>
        <dbReference type="Proteomes" id="UP000246569"/>
    </source>
</evidence>
<dbReference type="Pfam" id="PF22588">
    <property type="entry name" value="dCache_1_like"/>
    <property type="match status" value="1"/>
</dbReference>
<evidence type="ECO:0000256" key="2">
    <source>
        <dbReference type="ARBA" id="ARBA00012528"/>
    </source>
</evidence>
<dbReference type="InterPro" id="IPR035965">
    <property type="entry name" value="PAS-like_dom_sf"/>
</dbReference>
<evidence type="ECO:0000313" key="7">
    <source>
        <dbReference type="EMBL" id="PWV65836.1"/>
    </source>
</evidence>
<comment type="cofactor">
    <cofactor evidence="1">
        <name>Mg(2+)</name>
        <dbReference type="ChEBI" id="CHEBI:18420"/>
    </cofactor>
</comment>